<dbReference type="GO" id="GO:0016757">
    <property type="term" value="F:glycosyltransferase activity"/>
    <property type="evidence" value="ECO:0007669"/>
    <property type="project" value="UniProtKB-KW"/>
</dbReference>
<reference evidence="3" key="2">
    <citation type="submission" date="2019-08" db="EMBL/GenBank/DDBJ databases">
        <authorList>
            <person name="Liu F."/>
        </authorList>
    </citation>
    <scope>NUCLEOTIDE SEQUENCE [LARGE SCALE GENOMIC DNA]</scope>
    <source>
        <strain evidence="3">PA1801</strain>
        <tissue evidence="3">Leaf</tissue>
    </source>
</reference>
<evidence type="ECO:0000256" key="1">
    <source>
        <dbReference type="ARBA" id="ARBA00023277"/>
    </source>
</evidence>
<gene>
    <name evidence="2" type="ORF">EPI10_030811</name>
    <name evidence="3" type="ORF">EPI10_034127</name>
</gene>
<comment type="caution">
    <text evidence="3">The sequence shown here is derived from an EMBL/GenBank/DDBJ whole genome shotgun (WGS) entry which is preliminary data.</text>
</comment>
<reference evidence="4" key="1">
    <citation type="journal article" date="2019" name="Plant Biotechnol. J.">
        <title>Genome sequencing of the Australian wild diploid species Gossypium australe highlights disease resistance and delayed gland morphogenesis.</title>
        <authorList>
            <person name="Cai Y."/>
            <person name="Cai X."/>
            <person name="Wang Q."/>
            <person name="Wang P."/>
            <person name="Zhang Y."/>
            <person name="Cai C."/>
            <person name="Xu Y."/>
            <person name="Wang K."/>
            <person name="Zhou Z."/>
            <person name="Wang C."/>
            <person name="Geng S."/>
            <person name="Li B."/>
            <person name="Dong Q."/>
            <person name="Hou Y."/>
            <person name="Wang H."/>
            <person name="Ai P."/>
            <person name="Liu Z."/>
            <person name="Yi F."/>
            <person name="Sun M."/>
            <person name="An G."/>
            <person name="Cheng J."/>
            <person name="Zhang Y."/>
            <person name="Shi Q."/>
            <person name="Xie Y."/>
            <person name="Shi X."/>
            <person name="Chang Y."/>
            <person name="Huang F."/>
            <person name="Chen Y."/>
            <person name="Hong S."/>
            <person name="Mi L."/>
            <person name="Sun Q."/>
            <person name="Zhang L."/>
            <person name="Zhou B."/>
            <person name="Peng R."/>
            <person name="Zhang X."/>
            <person name="Liu F."/>
        </authorList>
    </citation>
    <scope>NUCLEOTIDE SEQUENCE [LARGE SCALE GENOMIC DNA]</scope>
    <source>
        <strain evidence="4">cv. PA1801</strain>
    </source>
</reference>
<keyword evidence="3" id="KW-0808">Transferase</keyword>
<keyword evidence="4" id="KW-1185">Reference proteome</keyword>
<evidence type="ECO:0000313" key="2">
    <source>
        <dbReference type="EMBL" id="KAA3486953.1"/>
    </source>
</evidence>
<name>A0A5B6XCY4_9ROSI</name>
<dbReference type="Proteomes" id="UP000325315">
    <property type="component" value="Unassembled WGS sequence"/>
</dbReference>
<dbReference type="PANTHER" id="PTHR31268">
    <property type="match status" value="1"/>
</dbReference>
<dbReference type="OrthoDB" id="4664297at2759"/>
<dbReference type="Pfam" id="PF05691">
    <property type="entry name" value="Raffinose_syn"/>
    <property type="match status" value="1"/>
</dbReference>
<dbReference type="AlphaFoldDB" id="A0A5B6XCY4"/>
<dbReference type="EMBL" id="SMMG02000001">
    <property type="protein sequence ID" value="KAA3486953.1"/>
    <property type="molecule type" value="Genomic_DNA"/>
</dbReference>
<evidence type="ECO:0000313" key="4">
    <source>
        <dbReference type="Proteomes" id="UP000325315"/>
    </source>
</evidence>
<evidence type="ECO:0000313" key="3">
    <source>
        <dbReference type="EMBL" id="KAA3490687.1"/>
    </source>
</evidence>
<protein>
    <submittedName>
        <fullName evidence="3">Putative galactinol--sucrose galactosyltransferase 1</fullName>
    </submittedName>
</protein>
<dbReference type="EMBL" id="SMMG02000001">
    <property type="protein sequence ID" value="KAA3490687.1"/>
    <property type="molecule type" value="Genomic_DNA"/>
</dbReference>
<keyword evidence="1" id="KW-0119">Carbohydrate metabolism</keyword>
<proteinExistence type="predicted"/>
<accession>A0A5B6XCY4</accession>
<keyword evidence="3" id="KW-0328">Glycosyltransferase</keyword>
<dbReference type="InterPro" id="IPR008811">
    <property type="entry name" value="Glycosyl_hydrolases_36"/>
</dbReference>
<organism evidence="3 4">
    <name type="scientific">Gossypium australe</name>
    <dbReference type="NCBI Taxonomy" id="47621"/>
    <lineage>
        <taxon>Eukaryota</taxon>
        <taxon>Viridiplantae</taxon>
        <taxon>Streptophyta</taxon>
        <taxon>Embryophyta</taxon>
        <taxon>Tracheophyta</taxon>
        <taxon>Spermatophyta</taxon>
        <taxon>Magnoliopsida</taxon>
        <taxon>eudicotyledons</taxon>
        <taxon>Gunneridae</taxon>
        <taxon>Pentapetalae</taxon>
        <taxon>rosids</taxon>
        <taxon>malvids</taxon>
        <taxon>Malvales</taxon>
        <taxon>Malvaceae</taxon>
        <taxon>Malvoideae</taxon>
        <taxon>Gossypium</taxon>
    </lineage>
</organism>
<dbReference type="PANTHER" id="PTHR31268:SF29">
    <property type="entry name" value="GALACTINOL--SUCROSE GALACTOSYLTRANSFERASE 1-RELATED"/>
    <property type="match status" value="1"/>
</dbReference>
<sequence length="181" mass="20096">MGVFNCQGAGWCRVGKTNVIHDKQPDTITGYVKARDVDYLPKVAGDEWNGDSVIYSHLGGELTYLPNDATMPITLKARQYEVFTVVPVKILSNGCKFAPIGLIKMFNSGGAIKELRYHHANIDMKIRGCGVFGAYSSTRPKRITVETEEVSFEYEDASGLVTLSLRVPEEELYVWSIAIEV</sequence>